<dbReference type="InterPro" id="IPR012340">
    <property type="entry name" value="NA-bd_OB-fold"/>
</dbReference>
<dbReference type="RefSeq" id="WP_179508268.1">
    <property type="nucleotide sequence ID" value="NZ_JACCBY010000002.1"/>
</dbReference>
<evidence type="ECO:0000313" key="8">
    <source>
        <dbReference type="Proteomes" id="UP000517753"/>
    </source>
</evidence>
<evidence type="ECO:0000256" key="1">
    <source>
        <dbReference type="ARBA" id="ARBA00004141"/>
    </source>
</evidence>
<keyword evidence="2 5" id="KW-0812">Transmembrane</keyword>
<keyword evidence="4 5" id="KW-0472">Membrane</keyword>
<dbReference type="EMBL" id="JACCBY010000002">
    <property type="protein sequence ID" value="NYD89749.1"/>
    <property type="molecule type" value="Genomic_DNA"/>
</dbReference>
<keyword evidence="3 5" id="KW-1133">Transmembrane helix</keyword>
<reference evidence="7 8" key="2">
    <citation type="submission" date="2020-08" db="EMBL/GenBank/DDBJ databases">
        <title>The Agave Microbiome: Exploring the role of microbial communities in plant adaptations to desert environments.</title>
        <authorList>
            <person name="Partida-Martinez L.P."/>
        </authorList>
    </citation>
    <scope>NUCLEOTIDE SEQUENCE [LARGE SCALE GENOMIC DNA]</scope>
    <source>
        <strain evidence="7 8">AS2.3</strain>
    </source>
</reference>
<name>A0A7Y9K292_9SPHN</name>
<dbReference type="PANTHER" id="PTHR33507:SF3">
    <property type="entry name" value="INNER MEMBRANE PROTEIN YBBJ"/>
    <property type="match status" value="1"/>
</dbReference>
<sequence>MTLDSIGGAGGAWLIAALLLGIAELVIPGVFAVFLAIAAAVVGVAVLVMPGLPLAAQIGAFALWSIVTVLIGKRWYVDFPVPSSDPQLNDRVARLIGTTAVVQVAIGPEGGRVAIGDGSWPARGVVAEAGARVRIVAIRDGIAIVEPAGS</sequence>
<evidence type="ECO:0000256" key="4">
    <source>
        <dbReference type="ARBA" id="ARBA00023136"/>
    </source>
</evidence>
<dbReference type="AlphaFoldDB" id="A0A7Y9K292"/>
<evidence type="ECO:0000259" key="6">
    <source>
        <dbReference type="Pfam" id="PF01957"/>
    </source>
</evidence>
<evidence type="ECO:0000313" key="7">
    <source>
        <dbReference type="EMBL" id="NYD89749.1"/>
    </source>
</evidence>
<organism evidence="7 8">
    <name type="scientific">Sphingomonas melonis</name>
    <dbReference type="NCBI Taxonomy" id="152682"/>
    <lineage>
        <taxon>Bacteria</taxon>
        <taxon>Pseudomonadati</taxon>
        <taxon>Pseudomonadota</taxon>
        <taxon>Alphaproteobacteria</taxon>
        <taxon>Sphingomonadales</taxon>
        <taxon>Sphingomonadaceae</taxon>
        <taxon>Sphingomonas</taxon>
    </lineage>
</organism>
<evidence type="ECO:0000256" key="2">
    <source>
        <dbReference type="ARBA" id="ARBA00022692"/>
    </source>
</evidence>
<dbReference type="InterPro" id="IPR052165">
    <property type="entry name" value="Membrane_assoc_protease"/>
</dbReference>
<keyword evidence="8" id="KW-1185">Reference proteome</keyword>
<protein>
    <recommendedName>
        <fullName evidence="6">NfeD-like C-terminal domain-containing protein</fullName>
    </recommendedName>
</protein>
<dbReference type="InterPro" id="IPR002810">
    <property type="entry name" value="NfeD-like_C"/>
</dbReference>
<comment type="caution">
    <text evidence="7">The sequence shown here is derived from an EMBL/GenBank/DDBJ whole genome shotgun (WGS) entry which is preliminary data.</text>
</comment>
<feature type="transmembrane region" description="Helical" evidence="5">
    <location>
        <begin position="54"/>
        <end position="72"/>
    </location>
</feature>
<accession>A0A7Y9K292</accession>
<dbReference type="GO" id="GO:0005886">
    <property type="term" value="C:plasma membrane"/>
    <property type="evidence" value="ECO:0007669"/>
    <property type="project" value="TreeGrafter"/>
</dbReference>
<reference evidence="7 8" key="1">
    <citation type="submission" date="2020-07" db="EMBL/GenBank/DDBJ databases">
        <authorList>
            <person name="Partida-Martinez L."/>
            <person name="Huntemann M."/>
            <person name="Clum A."/>
            <person name="Wang J."/>
            <person name="Palaniappan K."/>
            <person name="Ritter S."/>
            <person name="Chen I.-M."/>
            <person name="Stamatis D."/>
            <person name="Reddy T."/>
            <person name="O'Malley R."/>
            <person name="Daum C."/>
            <person name="Shapiro N."/>
            <person name="Ivanova N."/>
            <person name="Kyrpides N."/>
            <person name="Woyke T."/>
        </authorList>
    </citation>
    <scope>NUCLEOTIDE SEQUENCE [LARGE SCALE GENOMIC DNA]</scope>
    <source>
        <strain evidence="7 8">AS2.3</strain>
    </source>
</reference>
<gene>
    <name evidence="7" type="ORF">HD841_001529</name>
</gene>
<dbReference type="Gene3D" id="2.40.50.140">
    <property type="entry name" value="Nucleic acid-binding proteins"/>
    <property type="match status" value="1"/>
</dbReference>
<dbReference type="PANTHER" id="PTHR33507">
    <property type="entry name" value="INNER MEMBRANE PROTEIN YBBJ"/>
    <property type="match status" value="1"/>
</dbReference>
<comment type="subcellular location">
    <subcellularLocation>
        <location evidence="1">Membrane</location>
        <topology evidence="1">Multi-pass membrane protein</topology>
    </subcellularLocation>
</comment>
<proteinExistence type="predicted"/>
<evidence type="ECO:0000256" key="5">
    <source>
        <dbReference type="SAM" id="Phobius"/>
    </source>
</evidence>
<feature type="domain" description="NfeD-like C-terminal" evidence="6">
    <location>
        <begin position="93"/>
        <end position="147"/>
    </location>
</feature>
<dbReference type="Proteomes" id="UP000517753">
    <property type="component" value="Unassembled WGS sequence"/>
</dbReference>
<evidence type="ECO:0000256" key="3">
    <source>
        <dbReference type="ARBA" id="ARBA00022989"/>
    </source>
</evidence>
<dbReference type="Pfam" id="PF01957">
    <property type="entry name" value="NfeD"/>
    <property type="match status" value="1"/>
</dbReference>